<accession>A0A1F6CXV8</accession>
<dbReference type="AlphaFoldDB" id="A0A1F6CXV8"/>
<protein>
    <recommendedName>
        <fullName evidence="3">Neutral/alkaline non-lysosomal ceramidase N-terminal domain-containing protein</fullName>
    </recommendedName>
</protein>
<name>A0A1F6CXV8_HANXR</name>
<organism evidence="1 2">
    <name type="scientific">Handelsmanbacteria sp. (strain RIFCSPLOWO2_12_FULL_64_10)</name>
    <dbReference type="NCBI Taxonomy" id="1817868"/>
    <lineage>
        <taxon>Bacteria</taxon>
        <taxon>Candidatus Handelsmaniibacteriota</taxon>
    </lineage>
</organism>
<comment type="caution">
    <text evidence="1">The sequence shown here is derived from an EMBL/GenBank/DDBJ whole genome shotgun (WGS) entry which is preliminary data.</text>
</comment>
<proteinExistence type="predicted"/>
<gene>
    <name evidence="1" type="ORF">A3F84_04880</name>
</gene>
<sequence length="466" mass="51725">MTNTEAGPVHGPLYVKALVLKDDVSTVVVVTVDAVAIEEIGYIRNDYLARVRSHLQKELGIQPENVLITASHCHGVVCADVEQRTVRTVKEAWQNVVPVRVGVGIGHEGRIAENRRLRLKNGREADVRRAYSLPPDEEVAGVGPVDPEIGILRLDRQDGQTLAVVYNFACHPIQGVPNGGNTADITGFASRVIEGNLSDGTMAFFLQGCAGDINPIWYKDDDHPRDAEPLGNMLGLSTLQALRKIRSGDGGKMKIIHETIELPRADLAPRIESLQVEQTRLLQSLKGTGLNLKTFLPLMVKYSLSCDFPSYYSHRYLHDKMIGRDDLEKLDAQNRRNLSQYIENILVTEQLTRIQVNLNLLKKHQARNAAAGKKTIDVEVGGLRIGDFVLVTFPGELSVQTGLSIKKRSPHEFTFIAGYTNGYIYYAPTAEQLNNRGGAQEDSDCILAPEWQMLYEDRVAEILKKL</sequence>
<dbReference type="Proteomes" id="UP000178606">
    <property type="component" value="Unassembled WGS sequence"/>
</dbReference>
<evidence type="ECO:0000313" key="2">
    <source>
        <dbReference type="Proteomes" id="UP000178606"/>
    </source>
</evidence>
<dbReference type="EMBL" id="MFKF01000115">
    <property type="protein sequence ID" value="OGG54006.1"/>
    <property type="molecule type" value="Genomic_DNA"/>
</dbReference>
<evidence type="ECO:0008006" key="3">
    <source>
        <dbReference type="Google" id="ProtNLM"/>
    </source>
</evidence>
<reference evidence="1 2" key="1">
    <citation type="journal article" date="2016" name="Nat. Commun.">
        <title>Thousands of microbial genomes shed light on interconnected biogeochemical processes in an aquifer system.</title>
        <authorList>
            <person name="Anantharaman K."/>
            <person name="Brown C.T."/>
            <person name="Hug L.A."/>
            <person name="Sharon I."/>
            <person name="Castelle C.J."/>
            <person name="Probst A.J."/>
            <person name="Thomas B.C."/>
            <person name="Singh A."/>
            <person name="Wilkins M.J."/>
            <person name="Karaoz U."/>
            <person name="Brodie E.L."/>
            <person name="Williams K.H."/>
            <person name="Hubbard S.S."/>
            <person name="Banfield J.F."/>
        </authorList>
    </citation>
    <scope>NUCLEOTIDE SEQUENCE [LARGE SCALE GENOMIC DNA]</scope>
    <source>
        <strain evidence="2">RIFCSPLOWO2_12_FULL_64_10</strain>
    </source>
</reference>
<evidence type="ECO:0000313" key="1">
    <source>
        <dbReference type="EMBL" id="OGG54006.1"/>
    </source>
</evidence>